<dbReference type="Proteomes" id="UP000255192">
    <property type="component" value="Unassembled WGS sequence"/>
</dbReference>
<dbReference type="EMBL" id="UGMD01000002">
    <property type="protein sequence ID" value="STV41756.1"/>
    <property type="molecule type" value="Genomic_DNA"/>
</dbReference>
<evidence type="ECO:0000256" key="1">
    <source>
        <dbReference type="SAM" id="Phobius"/>
    </source>
</evidence>
<evidence type="ECO:0000313" key="2">
    <source>
        <dbReference type="EMBL" id="STV41756.1"/>
    </source>
</evidence>
<reference evidence="2 3" key="1">
    <citation type="submission" date="2018-06" db="EMBL/GenBank/DDBJ databases">
        <authorList>
            <consortium name="Pathogen Informatics"/>
            <person name="Doyle S."/>
        </authorList>
    </citation>
    <scope>NUCLEOTIDE SEQUENCE [LARGE SCALE GENOMIC DNA]</scope>
    <source>
        <strain evidence="2 3">NCTC204</strain>
    </source>
</reference>
<dbReference type="AlphaFoldDB" id="A0A378BHT1"/>
<gene>
    <name evidence="2" type="ORF">NCTC204_06621</name>
</gene>
<keyword evidence="1" id="KW-1133">Transmembrane helix</keyword>
<keyword evidence="1" id="KW-0472">Membrane</keyword>
<keyword evidence="1" id="KW-0812">Transmembrane</keyword>
<name>A0A378BHT1_KLEPN</name>
<accession>A0A378BHT1</accession>
<organism evidence="2 3">
    <name type="scientific">Klebsiella pneumoniae</name>
    <dbReference type="NCBI Taxonomy" id="573"/>
    <lineage>
        <taxon>Bacteria</taxon>
        <taxon>Pseudomonadati</taxon>
        <taxon>Pseudomonadota</taxon>
        <taxon>Gammaproteobacteria</taxon>
        <taxon>Enterobacterales</taxon>
        <taxon>Enterobacteriaceae</taxon>
        <taxon>Klebsiella/Raoultella group</taxon>
        <taxon>Klebsiella</taxon>
        <taxon>Klebsiella pneumoniae complex</taxon>
    </lineage>
</organism>
<protein>
    <submittedName>
        <fullName evidence="2">Putative amino acid permease</fullName>
    </submittedName>
</protein>
<sequence>MGLVIGRTRDVLPKTRMALIAGLVWLGLLTVVWYARVRKNGAAGSH</sequence>
<proteinExistence type="predicted"/>
<evidence type="ECO:0000313" key="3">
    <source>
        <dbReference type="Proteomes" id="UP000255192"/>
    </source>
</evidence>
<feature type="transmembrane region" description="Helical" evidence="1">
    <location>
        <begin position="17"/>
        <end position="35"/>
    </location>
</feature>